<dbReference type="PANTHER" id="PTHR34978">
    <property type="entry name" value="POSSIBLE SENSOR-TRANSDUCER PROTEIN BLAR"/>
    <property type="match status" value="1"/>
</dbReference>
<keyword evidence="1 6" id="KW-0645">Protease</keyword>
<protein>
    <submittedName>
        <fullName evidence="10">Zn-dependent protease with chaperone function</fullName>
    </submittedName>
</protein>
<dbReference type="AlphaFoldDB" id="A0A1I0YXJ8"/>
<dbReference type="InterPro" id="IPR052173">
    <property type="entry name" value="Beta-lactam_resp_regulator"/>
</dbReference>
<feature type="region of interest" description="Disordered" evidence="7">
    <location>
        <begin position="243"/>
        <end position="273"/>
    </location>
</feature>
<dbReference type="InterPro" id="IPR001915">
    <property type="entry name" value="Peptidase_M48"/>
</dbReference>
<dbReference type="Proteomes" id="UP000199012">
    <property type="component" value="Unassembled WGS sequence"/>
</dbReference>
<dbReference type="CDD" id="cd07326">
    <property type="entry name" value="M56_BlaR1_MecR1_like"/>
    <property type="match status" value="1"/>
</dbReference>
<evidence type="ECO:0000313" key="10">
    <source>
        <dbReference type="EMBL" id="SFB17777.1"/>
    </source>
</evidence>
<comment type="cofactor">
    <cofactor evidence="6">
        <name>Zn(2+)</name>
        <dbReference type="ChEBI" id="CHEBI:29105"/>
    </cofactor>
    <text evidence="6">Binds 1 zinc ion per subunit.</text>
</comment>
<sequence length="318" mass="33327">MTTLLLGGLGLALSLLVPEMLARARWTDRAPGPAVVLWQAVTLASVLSAVGVVLVAPEELVRALDTGPDVEAWVLVGALAVAGLIVTRLVWSTAGVLLRSRRRRARHANLVDLLGRAETDGLQHPGGAPLRVLDGPLPLAYCLPGRAPRVVLSGAALQALSAEQVQAVLAHEQAHLRARHDLVLESFTAAYQAVPRSLRSRIPLESVALLLEMVADDAARARCGPAPLASALAAMSTDGDLGAQDLGPAGRAARRQVRTPQGDRRRRVGRLQRPATAERALRAAVLGLAVAVLVLPTAFVVAPWLAQALPSLPPLPGS</sequence>
<keyword evidence="8" id="KW-0812">Transmembrane</keyword>
<comment type="similarity">
    <text evidence="6">Belongs to the peptidase M48 family.</text>
</comment>
<keyword evidence="4 6" id="KW-0862">Zinc</keyword>
<evidence type="ECO:0000313" key="11">
    <source>
        <dbReference type="Proteomes" id="UP000199012"/>
    </source>
</evidence>
<evidence type="ECO:0000256" key="4">
    <source>
        <dbReference type="ARBA" id="ARBA00022833"/>
    </source>
</evidence>
<feature type="transmembrane region" description="Helical" evidence="8">
    <location>
        <begin position="280"/>
        <end position="306"/>
    </location>
</feature>
<evidence type="ECO:0000256" key="5">
    <source>
        <dbReference type="ARBA" id="ARBA00023049"/>
    </source>
</evidence>
<keyword evidence="3 6" id="KW-0378">Hydrolase</keyword>
<dbReference type="GO" id="GO:0004222">
    <property type="term" value="F:metalloendopeptidase activity"/>
    <property type="evidence" value="ECO:0007669"/>
    <property type="project" value="InterPro"/>
</dbReference>
<evidence type="ECO:0000256" key="1">
    <source>
        <dbReference type="ARBA" id="ARBA00022670"/>
    </source>
</evidence>
<dbReference type="Pfam" id="PF01435">
    <property type="entry name" value="Peptidase_M48"/>
    <property type="match status" value="1"/>
</dbReference>
<feature type="transmembrane region" description="Helical" evidence="8">
    <location>
        <begin position="72"/>
        <end position="98"/>
    </location>
</feature>
<keyword evidence="2" id="KW-0479">Metal-binding</keyword>
<keyword evidence="11" id="KW-1185">Reference proteome</keyword>
<dbReference type="RefSeq" id="WP_175499494.1">
    <property type="nucleotide sequence ID" value="NZ_BONM01000004.1"/>
</dbReference>
<name>A0A1I0YXJ8_9CELL</name>
<dbReference type="GO" id="GO:0046872">
    <property type="term" value="F:metal ion binding"/>
    <property type="evidence" value="ECO:0007669"/>
    <property type="project" value="UniProtKB-KW"/>
</dbReference>
<reference evidence="10 11" key="1">
    <citation type="submission" date="2016-10" db="EMBL/GenBank/DDBJ databases">
        <authorList>
            <person name="de Groot N.N."/>
        </authorList>
    </citation>
    <scope>NUCLEOTIDE SEQUENCE [LARGE SCALE GENOMIC DNA]</scope>
    <source>
        <strain evidence="10 11">CGMCC 4.6945</strain>
    </source>
</reference>
<keyword evidence="5 6" id="KW-0482">Metalloprotease</keyword>
<dbReference type="Gene3D" id="3.30.2010.10">
    <property type="entry name" value="Metalloproteases ('zincins'), catalytic domain"/>
    <property type="match status" value="1"/>
</dbReference>
<evidence type="ECO:0000259" key="9">
    <source>
        <dbReference type="Pfam" id="PF01435"/>
    </source>
</evidence>
<evidence type="ECO:0000256" key="7">
    <source>
        <dbReference type="SAM" id="MobiDB-lite"/>
    </source>
</evidence>
<dbReference type="GO" id="GO:0006508">
    <property type="term" value="P:proteolysis"/>
    <property type="evidence" value="ECO:0007669"/>
    <property type="project" value="UniProtKB-KW"/>
</dbReference>
<keyword evidence="8" id="KW-1133">Transmembrane helix</keyword>
<gene>
    <name evidence="10" type="ORF">SAMN05421867_10915</name>
</gene>
<evidence type="ECO:0000256" key="6">
    <source>
        <dbReference type="RuleBase" id="RU003983"/>
    </source>
</evidence>
<organism evidence="10 11">
    <name type="scientific">Cellulomonas marina</name>
    <dbReference type="NCBI Taxonomy" id="988821"/>
    <lineage>
        <taxon>Bacteria</taxon>
        <taxon>Bacillati</taxon>
        <taxon>Actinomycetota</taxon>
        <taxon>Actinomycetes</taxon>
        <taxon>Micrococcales</taxon>
        <taxon>Cellulomonadaceae</taxon>
        <taxon>Cellulomonas</taxon>
    </lineage>
</organism>
<dbReference type="EMBL" id="FOKA01000009">
    <property type="protein sequence ID" value="SFB17777.1"/>
    <property type="molecule type" value="Genomic_DNA"/>
</dbReference>
<evidence type="ECO:0000256" key="2">
    <source>
        <dbReference type="ARBA" id="ARBA00022723"/>
    </source>
</evidence>
<dbReference type="STRING" id="988821.SAMN05421867_10915"/>
<proteinExistence type="inferred from homology"/>
<evidence type="ECO:0000256" key="8">
    <source>
        <dbReference type="SAM" id="Phobius"/>
    </source>
</evidence>
<accession>A0A1I0YXJ8</accession>
<evidence type="ECO:0000256" key="3">
    <source>
        <dbReference type="ARBA" id="ARBA00022801"/>
    </source>
</evidence>
<dbReference type="PANTHER" id="PTHR34978:SF3">
    <property type="entry name" value="SLR0241 PROTEIN"/>
    <property type="match status" value="1"/>
</dbReference>
<feature type="domain" description="Peptidase M48" evidence="9">
    <location>
        <begin position="135"/>
        <end position="186"/>
    </location>
</feature>
<keyword evidence="8" id="KW-0472">Membrane</keyword>